<dbReference type="PRINTS" id="PR00455">
    <property type="entry name" value="HTHTETR"/>
</dbReference>
<keyword evidence="5" id="KW-1185">Reference proteome</keyword>
<dbReference type="InterPro" id="IPR001647">
    <property type="entry name" value="HTH_TetR"/>
</dbReference>
<dbReference type="InterPro" id="IPR023772">
    <property type="entry name" value="DNA-bd_HTH_TetR-type_CS"/>
</dbReference>
<evidence type="ECO:0000256" key="2">
    <source>
        <dbReference type="PROSITE-ProRule" id="PRU00335"/>
    </source>
</evidence>
<dbReference type="PANTHER" id="PTHR30055">
    <property type="entry name" value="HTH-TYPE TRANSCRIPTIONAL REGULATOR RUTR"/>
    <property type="match status" value="1"/>
</dbReference>
<dbReference type="EMBL" id="LXQD01000127">
    <property type="protein sequence ID" value="RCJ37279.1"/>
    <property type="molecule type" value="Genomic_DNA"/>
</dbReference>
<dbReference type="GO" id="GO:0000976">
    <property type="term" value="F:transcription cis-regulatory region binding"/>
    <property type="evidence" value="ECO:0007669"/>
    <property type="project" value="TreeGrafter"/>
</dbReference>
<gene>
    <name evidence="4" type="ORF">A6770_40405</name>
</gene>
<dbReference type="GO" id="GO:0003700">
    <property type="term" value="F:DNA-binding transcription factor activity"/>
    <property type="evidence" value="ECO:0007669"/>
    <property type="project" value="TreeGrafter"/>
</dbReference>
<dbReference type="Pfam" id="PF17918">
    <property type="entry name" value="TetR_C_15"/>
    <property type="match status" value="1"/>
</dbReference>
<evidence type="ECO:0000259" key="3">
    <source>
        <dbReference type="PROSITE" id="PS50977"/>
    </source>
</evidence>
<keyword evidence="1 2" id="KW-0238">DNA-binding</keyword>
<feature type="domain" description="HTH tetR-type" evidence="3">
    <location>
        <begin position="21"/>
        <end position="81"/>
    </location>
</feature>
<comment type="caution">
    <text evidence="4">The sequence shown here is derived from an EMBL/GenBank/DDBJ whole genome shotgun (WGS) entry which is preliminary data.</text>
</comment>
<name>A0A367RMK7_9NOSO</name>
<dbReference type="PANTHER" id="PTHR30055:SF226">
    <property type="entry name" value="HTH-TYPE TRANSCRIPTIONAL REGULATOR PKSA"/>
    <property type="match status" value="1"/>
</dbReference>
<organism evidence="4 5">
    <name type="scientific">Nostoc minutum NIES-26</name>
    <dbReference type="NCBI Taxonomy" id="1844469"/>
    <lineage>
        <taxon>Bacteria</taxon>
        <taxon>Bacillati</taxon>
        <taxon>Cyanobacteriota</taxon>
        <taxon>Cyanophyceae</taxon>
        <taxon>Nostocales</taxon>
        <taxon>Nostocaceae</taxon>
        <taxon>Nostoc</taxon>
    </lineage>
</organism>
<evidence type="ECO:0000313" key="5">
    <source>
        <dbReference type="Proteomes" id="UP000252107"/>
    </source>
</evidence>
<dbReference type="PROSITE" id="PS50977">
    <property type="entry name" value="HTH_TETR_2"/>
    <property type="match status" value="1"/>
</dbReference>
<dbReference type="Proteomes" id="UP000252107">
    <property type="component" value="Unassembled WGS sequence"/>
</dbReference>
<reference evidence="4" key="1">
    <citation type="submission" date="2016-04" db="EMBL/GenBank/DDBJ databases">
        <authorList>
            <person name="Tabuchi Yagui T.R."/>
        </authorList>
    </citation>
    <scope>NUCLEOTIDE SEQUENCE [LARGE SCALE GENOMIC DNA]</scope>
    <source>
        <strain evidence="4">NIES-26</strain>
    </source>
</reference>
<dbReference type="InterPro" id="IPR009057">
    <property type="entry name" value="Homeodomain-like_sf"/>
</dbReference>
<protein>
    <submittedName>
        <fullName evidence="4">TetR family transcriptional regulator</fullName>
    </submittedName>
</protein>
<dbReference type="Pfam" id="PF00440">
    <property type="entry name" value="TetR_N"/>
    <property type="match status" value="1"/>
</dbReference>
<dbReference type="SUPFAM" id="SSF46689">
    <property type="entry name" value="Homeodomain-like"/>
    <property type="match status" value="1"/>
</dbReference>
<dbReference type="InterPro" id="IPR041669">
    <property type="entry name" value="TetR_C_15"/>
</dbReference>
<evidence type="ECO:0000313" key="4">
    <source>
        <dbReference type="EMBL" id="RCJ37279.1"/>
    </source>
</evidence>
<accession>A0A367RMK7</accession>
<dbReference type="PROSITE" id="PS01081">
    <property type="entry name" value="HTH_TETR_1"/>
    <property type="match status" value="1"/>
</dbReference>
<proteinExistence type="predicted"/>
<feature type="DNA-binding region" description="H-T-H motif" evidence="2">
    <location>
        <begin position="44"/>
        <end position="63"/>
    </location>
</feature>
<dbReference type="InterPro" id="IPR050109">
    <property type="entry name" value="HTH-type_TetR-like_transc_reg"/>
</dbReference>
<evidence type="ECO:0000256" key="1">
    <source>
        <dbReference type="ARBA" id="ARBA00023125"/>
    </source>
</evidence>
<dbReference type="Gene3D" id="1.10.357.10">
    <property type="entry name" value="Tetracycline Repressor, domain 2"/>
    <property type="match status" value="1"/>
</dbReference>
<sequence length="217" mass="24553">MSSVIHNPDTLRRLPQQTRSRQRVNQILDVAAQLLEEVGYEAISTELIAKQANISIGSLYRFFPDKDAIVHALSELYAGAMRELFAARFNPSTINYPLAILLSEAIEDFDKFYTTQPGCRVTMLRSRISAELQAVNGRVDREIVEQLDNFFALRQPHMSPQQRHLVALVSVEIAGALQLLSLAQDDSLRRQLVEQTKQVLIGYLQPLFPDRIDCSSK</sequence>
<dbReference type="AlphaFoldDB" id="A0A367RMK7"/>